<reference evidence="2" key="1">
    <citation type="submission" date="2012-07" db="EMBL/GenBank/DDBJ databases">
        <authorList>
            <person name="Cummings C."/>
        </authorList>
    </citation>
    <scope>NUCLEOTIDE SEQUENCE</scope>
    <source>
        <strain evidence="2">1330</strain>
    </source>
</reference>
<comment type="caution">
    <text evidence="2">The sequence shown here is derived from an EMBL/GenBank/DDBJ whole genome shotgun (WGS) entry which is preliminary data.</text>
</comment>
<accession>K8A2G6</accession>
<dbReference type="EMBL" id="CAKW01000119">
    <property type="protein sequence ID" value="CCJ73938.1"/>
    <property type="molecule type" value="Genomic_DNA"/>
</dbReference>
<proteinExistence type="predicted"/>
<evidence type="ECO:0000313" key="2">
    <source>
        <dbReference type="EMBL" id="CCJ73938.1"/>
    </source>
</evidence>
<sequence>MFGALHTDGAPGIGNVNRFLLHRMVLVVHKPAQYSGGRQKNQPGISRAVTETRPAR</sequence>
<dbReference type="Proteomes" id="UP000009340">
    <property type="component" value="Unassembled WGS sequence"/>
</dbReference>
<evidence type="ECO:0000313" key="3">
    <source>
        <dbReference type="Proteomes" id="UP000009340"/>
    </source>
</evidence>
<name>K8A2G6_9ENTR</name>
<gene>
    <name evidence="2" type="ORF">BN137_3329</name>
</gene>
<feature type="region of interest" description="Disordered" evidence="1">
    <location>
        <begin position="32"/>
        <end position="56"/>
    </location>
</feature>
<protein>
    <submittedName>
        <fullName evidence="2">Uncharacterized protein</fullName>
    </submittedName>
</protein>
<organism evidence="2 3">
    <name type="scientific">Cronobacter condimenti 1330</name>
    <dbReference type="NCBI Taxonomy" id="1073999"/>
    <lineage>
        <taxon>Bacteria</taxon>
        <taxon>Pseudomonadati</taxon>
        <taxon>Pseudomonadota</taxon>
        <taxon>Gammaproteobacteria</taxon>
        <taxon>Enterobacterales</taxon>
        <taxon>Enterobacteriaceae</taxon>
        <taxon>Cronobacter</taxon>
    </lineage>
</organism>
<dbReference type="AlphaFoldDB" id="K8A2G6"/>
<evidence type="ECO:0000256" key="1">
    <source>
        <dbReference type="SAM" id="MobiDB-lite"/>
    </source>
</evidence>